<evidence type="ECO:0000313" key="5">
    <source>
        <dbReference type="EMBL" id="PJJ29772.1"/>
    </source>
</evidence>
<keyword evidence="3" id="KW-0804">Transcription</keyword>
<dbReference type="InterPro" id="IPR009057">
    <property type="entry name" value="Homeodomain-like_sf"/>
</dbReference>
<dbReference type="RefSeq" id="WP_100306111.1">
    <property type="nucleotide sequence ID" value="NZ_PGET01000001.1"/>
</dbReference>
<dbReference type="Pfam" id="PF12833">
    <property type="entry name" value="HTH_18"/>
    <property type="match status" value="1"/>
</dbReference>
<dbReference type="InterPro" id="IPR018060">
    <property type="entry name" value="HTH_AraC"/>
</dbReference>
<dbReference type="InterPro" id="IPR011051">
    <property type="entry name" value="RmlC_Cupin_sf"/>
</dbReference>
<evidence type="ECO:0000256" key="3">
    <source>
        <dbReference type="ARBA" id="ARBA00023163"/>
    </source>
</evidence>
<keyword evidence="1" id="KW-0805">Transcription regulation</keyword>
<dbReference type="Gene3D" id="2.60.120.10">
    <property type="entry name" value="Jelly Rolls"/>
    <property type="match status" value="1"/>
</dbReference>
<reference evidence="5 6" key="1">
    <citation type="submission" date="2017-11" db="EMBL/GenBank/DDBJ databases">
        <title>Understudied soil microbes with underappreciated capabilities: Untangling the Clostridium saccharolyticum group.</title>
        <authorList>
            <person name="Leschine S."/>
        </authorList>
    </citation>
    <scope>NUCLEOTIDE SEQUENCE [LARGE SCALE GENOMIC DNA]</scope>
    <source>
        <strain evidence="5 6">18A</strain>
    </source>
</reference>
<comment type="caution">
    <text evidence="5">The sequence shown here is derived from an EMBL/GenBank/DDBJ whole genome shotgun (WGS) entry which is preliminary data.</text>
</comment>
<dbReference type="GO" id="GO:0043565">
    <property type="term" value="F:sequence-specific DNA binding"/>
    <property type="evidence" value="ECO:0007669"/>
    <property type="project" value="InterPro"/>
</dbReference>
<accession>A0A2M8Z8J2</accession>
<evidence type="ECO:0000256" key="1">
    <source>
        <dbReference type="ARBA" id="ARBA00023015"/>
    </source>
</evidence>
<evidence type="ECO:0000259" key="4">
    <source>
        <dbReference type="PROSITE" id="PS01124"/>
    </source>
</evidence>
<dbReference type="PROSITE" id="PS01124">
    <property type="entry name" value="HTH_ARAC_FAMILY_2"/>
    <property type="match status" value="1"/>
</dbReference>
<dbReference type="SMART" id="SM00342">
    <property type="entry name" value="HTH_ARAC"/>
    <property type="match status" value="1"/>
</dbReference>
<name>A0A2M8Z8J2_9FIRM</name>
<dbReference type="InterPro" id="IPR020449">
    <property type="entry name" value="Tscrpt_reg_AraC-type_HTH"/>
</dbReference>
<evidence type="ECO:0000313" key="6">
    <source>
        <dbReference type="Proteomes" id="UP000231092"/>
    </source>
</evidence>
<dbReference type="EMBL" id="PGET01000001">
    <property type="protein sequence ID" value="PJJ29772.1"/>
    <property type="molecule type" value="Genomic_DNA"/>
</dbReference>
<sequence>MRNIYRIEFHTGSKEELLPDYAQDFPYIASCSQLDKFIGRFVPWHWHKPVELFYMESGRMEYCTPKGTMIFPAGSGGMVNSNVLHMARPQAESEKNIQFLHLFDPSFIAGQHGSRIEQKYVTPITTAPQAEIIALYPDDPEQAMVLDTIRESFHLSENNFGYEIKLRETLSDIWIRLFDIARPLLKEKGHSNKTNDKIKSMMVYIHEHYAEKISIPEIAAAAYSSERECFRVFHDCLHMTPVEYIKNYRLQSACHMLSDSKETITYISHACGLGSSSYFGKVFREYIGCTPLEYRRKWQENDIKRQK</sequence>
<keyword evidence="2 5" id="KW-0238">DNA-binding</keyword>
<dbReference type="PANTHER" id="PTHR43280:SF28">
    <property type="entry name" value="HTH-TYPE TRANSCRIPTIONAL ACTIVATOR RHAS"/>
    <property type="match status" value="1"/>
</dbReference>
<dbReference type="PROSITE" id="PS00041">
    <property type="entry name" value="HTH_ARAC_FAMILY_1"/>
    <property type="match status" value="1"/>
</dbReference>
<dbReference type="PANTHER" id="PTHR43280">
    <property type="entry name" value="ARAC-FAMILY TRANSCRIPTIONAL REGULATOR"/>
    <property type="match status" value="1"/>
</dbReference>
<dbReference type="SUPFAM" id="SSF46689">
    <property type="entry name" value="Homeodomain-like"/>
    <property type="match status" value="2"/>
</dbReference>
<dbReference type="OrthoDB" id="9778008at2"/>
<dbReference type="InterPro" id="IPR014710">
    <property type="entry name" value="RmlC-like_jellyroll"/>
</dbReference>
<dbReference type="InterPro" id="IPR018062">
    <property type="entry name" value="HTH_AraC-typ_CS"/>
</dbReference>
<proteinExistence type="predicted"/>
<dbReference type="GO" id="GO:0003700">
    <property type="term" value="F:DNA-binding transcription factor activity"/>
    <property type="evidence" value="ECO:0007669"/>
    <property type="project" value="InterPro"/>
</dbReference>
<dbReference type="Gene3D" id="1.10.10.60">
    <property type="entry name" value="Homeodomain-like"/>
    <property type="match status" value="2"/>
</dbReference>
<organism evidence="5 6">
    <name type="scientific">[Clostridium] celerecrescens 18A</name>
    <dbReference type="NCBI Taxonomy" id="1286362"/>
    <lineage>
        <taxon>Bacteria</taxon>
        <taxon>Bacillati</taxon>
        <taxon>Bacillota</taxon>
        <taxon>Clostridia</taxon>
        <taxon>Lachnospirales</taxon>
        <taxon>Lachnospiraceae</taxon>
        <taxon>Lacrimispora</taxon>
    </lineage>
</organism>
<dbReference type="Proteomes" id="UP000231092">
    <property type="component" value="Unassembled WGS sequence"/>
</dbReference>
<dbReference type="SUPFAM" id="SSF51182">
    <property type="entry name" value="RmlC-like cupins"/>
    <property type="match status" value="1"/>
</dbReference>
<gene>
    <name evidence="5" type="ORF">H171_3329</name>
</gene>
<protein>
    <submittedName>
        <fullName evidence="5">AraC-like DNA-binding protein</fullName>
    </submittedName>
</protein>
<feature type="domain" description="HTH araC/xylS-type" evidence="4">
    <location>
        <begin position="199"/>
        <end position="297"/>
    </location>
</feature>
<evidence type="ECO:0000256" key="2">
    <source>
        <dbReference type="ARBA" id="ARBA00023125"/>
    </source>
</evidence>
<dbReference type="AlphaFoldDB" id="A0A2M8Z8J2"/>
<dbReference type="PRINTS" id="PR00032">
    <property type="entry name" value="HTHARAC"/>
</dbReference>